<dbReference type="EMBL" id="BMDW01000002">
    <property type="protein sequence ID" value="GGA36852.1"/>
    <property type="molecule type" value="Genomic_DNA"/>
</dbReference>
<dbReference type="Proteomes" id="UP000618591">
    <property type="component" value="Unassembled WGS sequence"/>
</dbReference>
<evidence type="ECO:0000313" key="3">
    <source>
        <dbReference type="Proteomes" id="UP000618591"/>
    </source>
</evidence>
<dbReference type="InterPro" id="IPR045394">
    <property type="entry name" value="Abhydrolase_dom"/>
</dbReference>
<sequence>MCDENPSDRRRRCFGHRTADAAARVDDGAVPQAPGIVIDANHEVRRDSNGNPLGGVWLPYIDAPIATYTGYLSAGGMGGVTGAKKPFAPERLKALYANHAAYLATFSAATDRLLSGRWISAQYAAAMKVAAAK</sequence>
<proteinExistence type="predicted"/>
<accession>A0ABQ1G510</accession>
<keyword evidence="3" id="KW-1185">Reference proteome</keyword>
<feature type="domain" description="Alpha/beta hydrolase" evidence="1">
    <location>
        <begin position="28"/>
        <end position="127"/>
    </location>
</feature>
<protein>
    <recommendedName>
        <fullName evidence="1">Alpha/beta hydrolase domain-containing protein</fullName>
    </recommendedName>
</protein>
<dbReference type="RefSeq" id="WP_229732761.1">
    <property type="nucleotide sequence ID" value="NZ_BMDW01000002.1"/>
</dbReference>
<name>A0ABQ1G510_9SPHN</name>
<gene>
    <name evidence="2" type="ORF">GCM10011395_03950</name>
</gene>
<evidence type="ECO:0000259" key="1">
    <source>
        <dbReference type="Pfam" id="PF20091"/>
    </source>
</evidence>
<dbReference type="Pfam" id="PF20091">
    <property type="entry name" value="Abhydrolase_10"/>
    <property type="match status" value="1"/>
</dbReference>
<evidence type="ECO:0000313" key="2">
    <source>
        <dbReference type="EMBL" id="GGA36852.1"/>
    </source>
</evidence>
<reference evidence="3" key="1">
    <citation type="journal article" date="2019" name="Int. J. Syst. Evol. Microbiol.">
        <title>The Global Catalogue of Microorganisms (GCM) 10K type strain sequencing project: providing services to taxonomists for standard genome sequencing and annotation.</title>
        <authorList>
            <consortium name="The Broad Institute Genomics Platform"/>
            <consortium name="The Broad Institute Genome Sequencing Center for Infectious Disease"/>
            <person name="Wu L."/>
            <person name="Ma J."/>
        </authorList>
    </citation>
    <scope>NUCLEOTIDE SEQUENCE [LARGE SCALE GENOMIC DNA]</scope>
    <source>
        <strain evidence="3">CGMCC 1.10106</strain>
    </source>
</reference>
<organism evidence="2 3">
    <name type="scientific">Sphingomonas psychrolutea</name>
    <dbReference type="NCBI Taxonomy" id="1259676"/>
    <lineage>
        <taxon>Bacteria</taxon>
        <taxon>Pseudomonadati</taxon>
        <taxon>Pseudomonadota</taxon>
        <taxon>Alphaproteobacteria</taxon>
        <taxon>Sphingomonadales</taxon>
        <taxon>Sphingomonadaceae</taxon>
        <taxon>Sphingomonas</taxon>
    </lineage>
</organism>
<comment type="caution">
    <text evidence="2">The sequence shown here is derived from an EMBL/GenBank/DDBJ whole genome shotgun (WGS) entry which is preliminary data.</text>
</comment>